<accession>A0A3S5YGQ6</accession>
<evidence type="ECO:0000313" key="1">
    <source>
        <dbReference type="EMBL" id="OLV96173.1"/>
    </source>
</evidence>
<organism evidence="1">
    <name type="scientific">Salmonella enterica subsp. arizonae serovar 18:z4,z23:- str. CVM N26626</name>
    <dbReference type="NCBI Taxonomy" id="1395119"/>
    <lineage>
        <taxon>Bacteria</taxon>
        <taxon>Pseudomonadati</taxon>
        <taxon>Pseudomonadota</taxon>
        <taxon>Gammaproteobacteria</taxon>
        <taxon>Enterobacterales</taxon>
        <taxon>Enterobacteriaceae</taxon>
        <taxon>Salmonella</taxon>
    </lineage>
</organism>
<dbReference type="EMBL" id="AWRC01000035">
    <property type="protein sequence ID" value="OLV96173.1"/>
    <property type="molecule type" value="Genomic_DNA"/>
</dbReference>
<sequence>MKAYYQQGGSGDRVCKNDLETCLQELIAPIHERRAKFIDNKGELMELLKKAAGGLHEVT</sequence>
<dbReference type="Proteomes" id="UP000868500">
    <property type="component" value="Unassembled WGS sequence"/>
</dbReference>
<reference evidence="1" key="1">
    <citation type="submission" date="2013-09" db="EMBL/GenBank/DDBJ databases">
        <title>Salmonella enterica subsp. IIIa serovar 18:z4:z23:-.</title>
        <authorList>
            <person name="Chen Y."/>
            <person name="Li C."/>
            <person name="Mcdermott P."/>
            <person name="Zhao S."/>
        </authorList>
    </citation>
    <scope>NUCLEOTIDE SEQUENCE [LARGE SCALE GENOMIC DNA]</scope>
    <source>
        <strain evidence="1">N26626</strain>
    </source>
</reference>
<protein>
    <submittedName>
        <fullName evidence="1">Uncharacterized protein</fullName>
    </submittedName>
</protein>
<gene>
    <name evidence="1" type="ORF">P298_01180</name>
</gene>
<dbReference type="Gene3D" id="1.10.240.10">
    <property type="entry name" value="Tyrosyl-Transfer RNA Synthetase"/>
    <property type="match status" value="1"/>
</dbReference>
<name>A0A3S5YGQ6_SALER</name>
<proteinExistence type="predicted"/>
<dbReference type="AlphaFoldDB" id="A0A3S5YGQ6"/>
<comment type="caution">
    <text evidence="1">The sequence shown here is derived from an EMBL/GenBank/DDBJ whole genome shotgun (WGS) entry which is preliminary data.</text>
</comment>